<dbReference type="UniPathway" id="UPA00143"/>
<dbReference type="Pfam" id="PF00651">
    <property type="entry name" value="BTB"/>
    <property type="match status" value="1"/>
</dbReference>
<feature type="compositionally biased region" description="Polar residues" evidence="4">
    <location>
        <begin position="540"/>
        <end position="553"/>
    </location>
</feature>
<comment type="caution">
    <text evidence="7">The sequence shown here is derived from an EMBL/GenBank/DDBJ whole genome shotgun (WGS) entry which is preliminary data.</text>
</comment>
<evidence type="ECO:0000256" key="3">
    <source>
        <dbReference type="PROSITE-ProRule" id="PRU00982"/>
    </source>
</evidence>
<sequence>MKYMKLGSKPDVFQAEGSNIRFVATELATDIVISIGDVKFYLHKFPLLSKSSRLQRLVASSNEKNDEVDISDIPGGPSAFEICAKFCYGMIVTLNAYNVLAARCAAEYLEMFETIDKGNLIYKIDVFLTSSVFRTWKDSIIVLQSTKSLLPWCEKLKVINHCIDSIASKASIDPSEVEWSYTYNRKKLPSENGIDSHWNGVRKQPMVPSDWWVEDLCELEVDLYKRVIMTIKAKGSTPAVVIGEALRAYAYRRLLGSLEDAVSNGVDCTKRRAALDAIIFLLPAEEGSVSCGFLLKLLRAACLLESGESHRVNLIKRIGTQLDGASVSDFLIPRNTDESNIYSIDLIMAIVEEFMLQNSDSVKEKIQDDEEIVEIENVTSVSSMSKLAVAKLIDGYLAEIAKDPNLPLPKLIALAEMVSSLPRPTHDGLYRAIDMYLKEHPSLSKSEKKKLCGLMDCKQLSQDACMHAVQNERLPLRVVVQVLFFEQVRASIASARSDPSSELPSAVRSLLPRENGNSIGSSRSAATTTTEEECGVPASSDINSLRSMRLANNSSGSERSSGSSDINKNSDDKSAAGKAKGMLMPKKILSKLWSGKTNAGENSSSDTSESPGSVNPEEVKSTQSRITRRSVS</sequence>
<feature type="domain" description="BTB" evidence="5">
    <location>
        <begin position="29"/>
        <end position="96"/>
    </location>
</feature>
<dbReference type="InterPro" id="IPR027356">
    <property type="entry name" value="NPH3_dom"/>
</dbReference>
<dbReference type="EMBL" id="CAJGYO010000002">
    <property type="protein sequence ID" value="CAD6213624.1"/>
    <property type="molecule type" value="Genomic_DNA"/>
</dbReference>
<dbReference type="InterPro" id="IPR000210">
    <property type="entry name" value="BTB/POZ_dom"/>
</dbReference>
<feature type="compositionally biased region" description="Low complexity" evidence="4">
    <location>
        <begin position="554"/>
        <end position="567"/>
    </location>
</feature>
<dbReference type="PROSITE" id="PS51649">
    <property type="entry name" value="NPH3"/>
    <property type="match status" value="1"/>
</dbReference>
<gene>
    <name evidence="7" type="ORF">NCGR_LOCUS9142</name>
</gene>
<dbReference type="AlphaFoldDB" id="A0A811MX30"/>
<organism evidence="7 8">
    <name type="scientific">Miscanthus lutarioriparius</name>
    <dbReference type="NCBI Taxonomy" id="422564"/>
    <lineage>
        <taxon>Eukaryota</taxon>
        <taxon>Viridiplantae</taxon>
        <taxon>Streptophyta</taxon>
        <taxon>Embryophyta</taxon>
        <taxon>Tracheophyta</taxon>
        <taxon>Spermatophyta</taxon>
        <taxon>Magnoliopsida</taxon>
        <taxon>Liliopsida</taxon>
        <taxon>Poales</taxon>
        <taxon>Poaceae</taxon>
        <taxon>PACMAD clade</taxon>
        <taxon>Panicoideae</taxon>
        <taxon>Andropogonodae</taxon>
        <taxon>Andropogoneae</taxon>
        <taxon>Saccharinae</taxon>
        <taxon>Miscanthus</taxon>
    </lineage>
</organism>
<reference evidence="7" key="1">
    <citation type="submission" date="2020-10" db="EMBL/GenBank/DDBJ databases">
        <authorList>
            <person name="Han B."/>
            <person name="Lu T."/>
            <person name="Zhao Q."/>
            <person name="Huang X."/>
            <person name="Zhao Y."/>
        </authorList>
    </citation>
    <scope>NUCLEOTIDE SEQUENCE</scope>
</reference>
<dbReference type="PROSITE" id="PS50097">
    <property type="entry name" value="BTB"/>
    <property type="match status" value="1"/>
</dbReference>
<evidence type="ECO:0000259" key="5">
    <source>
        <dbReference type="PROSITE" id="PS50097"/>
    </source>
</evidence>
<dbReference type="Gene3D" id="3.30.710.10">
    <property type="entry name" value="Potassium Channel Kv1.1, Chain A"/>
    <property type="match status" value="1"/>
</dbReference>
<feature type="compositionally biased region" description="Polar residues" evidence="4">
    <location>
        <begin position="515"/>
        <end position="526"/>
    </location>
</feature>
<evidence type="ECO:0000256" key="2">
    <source>
        <dbReference type="ARBA" id="ARBA00022786"/>
    </source>
</evidence>
<evidence type="ECO:0000313" key="7">
    <source>
        <dbReference type="EMBL" id="CAD6213624.1"/>
    </source>
</evidence>
<dbReference type="Proteomes" id="UP000604825">
    <property type="component" value="Unassembled WGS sequence"/>
</dbReference>
<keyword evidence="2" id="KW-0833">Ubl conjugation pathway</keyword>
<dbReference type="Pfam" id="PF03000">
    <property type="entry name" value="NPH3"/>
    <property type="match status" value="1"/>
</dbReference>
<dbReference type="OrthoDB" id="624345at2759"/>
<evidence type="ECO:0000256" key="4">
    <source>
        <dbReference type="SAM" id="MobiDB-lite"/>
    </source>
</evidence>
<name>A0A811MX30_9POAL</name>
<feature type="region of interest" description="Disordered" evidence="4">
    <location>
        <begin position="495"/>
        <end position="632"/>
    </location>
</feature>
<keyword evidence="8" id="KW-1185">Reference proteome</keyword>
<dbReference type="InterPro" id="IPR043454">
    <property type="entry name" value="NPH3/RPT2-like"/>
</dbReference>
<protein>
    <recommendedName>
        <fullName evidence="9">BTB/POZ domain-containing protein NPY2</fullName>
    </recommendedName>
</protein>
<dbReference type="GO" id="GO:0016567">
    <property type="term" value="P:protein ubiquitination"/>
    <property type="evidence" value="ECO:0007669"/>
    <property type="project" value="UniProtKB-UniPathway"/>
</dbReference>
<evidence type="ECO:0000259" key="6">
    <source>
        <dbReference type="PROSITE" id="PS51649"/>
    </source>
</evidence>
<feature type="domain" description="NPH3" evidence="6">
    <location>
        <begin position="210"/>
        <end position="489"/>
    </location>
</feature>
<comment type="similarity">
    <text evidence="3">Belongs to the NPH3 family.</text>
</comment>
<evidence type="ECO:0000256" key="1">
    <source>
        <dbReference type="ARBA" id="ARBA00004906"/>
    </source>
</evidence>
<dbReference type="SUPFAM" id="SSF54695">
    <property type="entry name" value="POZ domain"/>
    <property type="match status" value="1"/>
</dbReference>
<accession>A0A811MX30</accession>
<proteinExistence type="inferred from homology"/>
<evidence type="ECO:0008006" key="9">
    <source>
        <dbReference type="Google" id="ProtNLM"/>
    </source>
</evidence>
<evidence type="ECO:0000313" key="8">
    <source>
        <dbReference type="Proteomes" id="UP000604825"/>
    </source>
</evidence>
<dbReference type="InterPro" id="IPR011333">
    <property type="entry name" value="SKP1/BTB/POZ_sf"/>
</dbReference>
<comment type="pathway">
    <text evidence="1">Protein modification; protein ubiquitination.</text>
</comment>
<feature type="compositionally biased region" description="Polar residues" evidence="4">
    <location>
        <begin position="595"/>
        <end position="613"/>
    </location>
</feature>
<dbReference type="PANTHER" id="PTHR32370">
    <property type="entry name" value="OS12G0117600 PROTEIN"/>
    <property type="match status" value="1"/>
</dbReference>